<accession>A0A7D9JH92</accession>
<feature type="region of interest" description="Disordered" evidence="1">
    <location>
        <begin position="380"/>
        <end position="406"/>
    </location>
</feature>
<proteinExistence type="predicted"/>
<sequence>MAPKVAPYVRQKKSKSGKLLDFLGWFTVIIWPVFHFFCKLFPCDEADPIDTKQNDIKSSLILMDDEYGEETSSLPISAANSHHTSLEDFKNHFQQFGKDVHDKVIEGISQKLIQLLGKELEQLILKELRTSFCGRHEFKKPATEEDFLDGDFKKEGKKYKKAVENCAEKDEFKHQDNKLKSKNNANQGPDLLQCSGGNGNDAPSMNQPTVNQSEQSSQTTANPSHGYGNNGGGFGGDGNDPPKRNPERLKGHYLESDVPLKKKDEMAEDNFKVQLETLVIPVPCPESSGSSNESTANENRLTAQDENESSEMQVDRPLSLENMSLSDDKNKNSQSSDNEIGVGLLVGNEVGLLNGNEVGLVDGFGQSAVYGNWSSAAPMNTVDMPSDSENEHSDDDVDNDGNIGQNDSETVVEQHLPDNIPIFHRNENNETQTLKSPYKLLHKFQRGLNVGIHDGLCLPDRDFVILSKIGCGKFG</sequence>
<evidence type="ECO:0000313" key="3">
    <source>
        <dbReference type="Proteomes" id="UP001152795"/>
    </source>
</evidence>
<feature type="compositionally biased region" description="Gly residues" evidence="1">
    <location>
        <begin position="228"/>
        <end position="238"/>
    </location>
</feature>
<organism evidence="2 3">
    <name type="scientific">Paramuricea clavata</name>
    <name type="common">Red gorgonian</name>
    <name type="synonym">Violescent sea-whip</name>
    <dbReference type="NCBI Taxonomy" id="317549"/>
    <lineage>
        <taxon>Eukaryota</taxon>
        <taxon>Metazoa</taxon>
        <taxon>Cnidaria</taxon>
        <taxon>Anthozoa</taxon>
        <taxon>Octocorallia</taxon>
        <taxon>Malacalcyonacea</taxon>
        <taxon>Plexauridae</taxon>
        <taxon>Paramuricea</taxon>
    </lineage>
</organism>
<feature type="compositionally biased region" description="Polar residues" evidence="1">
    <location>
        <begin position="287"/>
        <end position="304"/>
    </location>
</feature>
<gene>
    <name evidence="2" type="ORF">PACLA_8A047566</name>
</gene>
<reference evidence="2" key="1">
    <citation type="submission" date="2020-04" db="EMBL/GenBank/DDBJ databases">
        <authorList>
            <person name="Alioto T."/>
            <person name="Alioto T."/>
            <person name="Gomez Garrido J."/>
        </authorList>
    </citation>
    <scope>NUCLEOTIDE SEQUENCE</scope>
    <source>
        <strain evidence="2">A484AB</strain>
    </source>
</reference>
<evidence type="ECO:0000313" key="2">
    <source>
        <dbReference type="EMBL" id="CAB4028949.1"/>
    </source>
</evidence>
<feature type="compositionally biased region" description="Polar residues" evidence="1">
    <location>
        <begin position="201"/>
        <end position="223"/>
    </location>
</feature>
<feature type="region of interest" description="Disordered" evidence="1">
    <location>
        <begin position="282"/>
        <end position="316"/>
    </location>
</feature>
<dbReference type="EMBL" id="CACRXK020015842">
    <property type="protein sequence ID" value="CAB4028949.1"/>
    <property type="molecule type" value="Genomic_DNA"/>
</dbReference>
<feature type="region of interest" description="Disordered" evidence="1">
    <location>
        <begin position="171"/>
        <end position="261"/>
    </location>
</feature>
<keyword evidence="3" id="KW-1185">Reference proteome</keyword>
<dbReference type="Proteomes" id="UP001152795">
    <property type="component" value="Unassembled WGS sequence"/>
</dbReference>
<feature type="compositionally biased region" description="Basic and acidic residues" evidence="1">
    <location>
        <begin position="240"/>
        <end position="261"/>
    </location>
</feature>
<comment type="caution">
    <text evidence="2">The sequence shown here is derived from an EMBL/GenBank/DDBJ whole genome shotgun (WGS) entry which is preliminary data.</text>
</comment>
<name>A0A7D9JH92_PARCT</name>
<evidence type="ECO:0000256" key="1">
    <source>
        <dbReference type="SAM" id="MobiDB-lite"/>
    </source>
</evidence>
<protein>
    <submittedName>
        <fullName evidence="2">Uncharacterized protein</fullName>
    </submittedName>
</protein>
<dbReference type="AlphaFoldDB" id="A0A7D9JH92"/>
<feature type="compositionally biased region" description="Acidic residues" evidence="1">
    <location>
        <begin position="386"/>
        <end position="399"/>
    </location>
</feature>
<feature type="non-terminal residue" evidence="2">
    <location>
        <position position="1"/>
    </location>
</feature>